<evidence type="ECO:0000313" key="2">
    <source>
        <dbReference type="EMBL" id="MBB4035680.1"/>
    </source>
</evidence>
<comment type="caution">
    <text evidence="2">The sequence shown here is derived from an EMBL/GenBank/DDBJ whole genome shotgun (WGS) entry which is preliminary data.</text>
</comment>
<dbReference type="RefSeq" id="WP_246348026.1">
    <property type="nucleotide sequence ID" value="NZ_JACIEP010000005.1"/>
</dbReference>
<keyword evidence="1" id="KW-0472">Membrane</keyword>
<proteinExistence type="predicted"/>
<dbReference type="AlphaFoldDB" id="A0A840CI90"/>
<dbReference type="EMBL" id="JACIEP010000005">
    <property type="protein sequence ID" value="MBB4035680.1"/>
    <property type="molecule type" value="Genomic_DNA"/>
</dbReference>
<dbReference type="Proteomes" id="UP000555103">
    <property type="component" value="Unassembled WGS sequence"/>
</dbReference>
<protein>
    <recommendedName>
        <fullName evidence="4">DUF4129 domain-containing protein</fullName>
    </recommendedName>
</protein>
<evidence type="ECO:0000256" key="1">
    <source>
        <dbReference type="SAM" id="Phobius"/>
    </source>
</evidence>
<accession>A0A840CI90</accession>
<reference evidence="2 3" key="1">
    <citation type="submission" date="2020-08" db="EMBL/GenBank/DDBJ databases">
        <title>Genomic Encyclopedia of Type Strains, Phase IV (KMG-IV): sequencing the most valuable type-strain genomes for metagenomic binning, comparative biology and taxonomic classification.</title>
        <authorList>
            <person name="Goeker M."/>
        </authorList>
    </citation>
    <scope>NUCLEOTIDE SEQUENCE [LARGE SCALE GENOMIC DNA]</scope>
    <source>
        <strain evidence="2 3">DSM 104969</strain>
    </source>
</reference>
<organism evidence="2 3">
    <name type="scientific">Dysgonomonas hofstadii</name>
    <dbReference type="NCBI Taxonomy" id="637886"/>
    <lineage>
        <taxon>Bacteria</taxon>
        <taxon>Pseudomonadati</taxon>
        <taxon>Bacteroidota</taxon>
        <taxon>Bacteroidia</taxon>
        <taxon>Bacteroidales</taxon>
        <taxon>Dysgonomonadaceae</taxon>
        <taxon>Dysgonomonas</taxon>
    </lineage>
</organism>
<name>A0A840CI90_9BACT</name>
<gene>
    <name evidence="2" type="ORF">GGR21_001575</name>
</gene>
<feature type="transmembrane region" description="Helical" evidence="1">
    <location>
        <begin position="92"/>
        <end position="115"/>
    </location>
</feature>
<sequence>MLLLLSYLPVRAQSDTIPSDTAVVTITPDISASAKNTEFRVPDKEKIEEYQKDSRFDYSKKAESGPSAWDMIKYRIMRFFGELFGTAIDSGVPGVIVILLIVLIICFIVLKVLGVDYRTVLGRKKIDTPEIDIYTENVHEMDFDTLISNALKNKDYRLVVRFLYLKNLKALSDKEIIQWNANKTNYSYQFEISSSSLRSKFLETTLIFDYVWYGEFPVNETQFSGAYDRLNTFNKMIADER</sequence>
<keyword evidence="1" id="KW-1133">Transmembrane helix</keyword>
<keyword evidence="3" id="KW-1185">Reference proteome</keyword>
<evidence type="ECO:0008006" key="4">
    <source>
        <dbReference type="Google" id="ProtNLM"/>
    </source>
</evidence>
<evidence type="ECO:0000313" key="3">
    <source>
        <dbReference type="Proteomes" id="UP000555103"/>
    </source>
</evidence>
<keyword evidence="1" id="KW-0812">Transmembrane</keyword>